<evidence type="ECO:0000256" key="4">
    <source>
        <dbReference type="ARBA" id="ARBA00022771"/>
    </source>
</evidence>
<dbReference type="SUPFAM" id="SSF57716">
    <property type="entry name" value="Glucocorticoid receptor-like (DNA-binding domain)"/>
    <property type="match status" value="1"/>
</dbReference>
<keyword evidence="7 13" id="KW-0175">Coiled coil</keyword>
<keyword evidence="11 13" id="KW-0131">Cell cycle</keyword>
<dbReference type="GO" id="GO:0003700">
    <property type="term" value="F:DNA-binding transcription factor activity"/>
    <property type="evidence" value="ECO:0007669"/>
    <property type="project" value="UniProtKB-UniRule"/>
</dbReference>
<accession>A0A8C2WZR5</accession>
<comment type="similarity">
    <text evidence="2 13">Belongs to the THAP1 family.</text>
</comment>
<keyword evidence="3" id="KW-0479">Metal-binding</keyword>
<name>A0A8C2WZR5_CYCLU</name>
<evidence type="ECO:0000313" key="16">
    <source>
        <dbReference type="Proteomes" id="UP000694565"/>
    </source>
</evidence>
<keyword evidence="5" id="KW-0862">Zinc</keyword>
<evidence type="ECO:0000256" key="1">
    <source>
        <dbReference type="ARBA" id="ARBA00004642"/>
    </source>
</evidence>
<sequence length="111" mass="12633">MPWRCCVPGCRGYDEARAVGVVFHGLPTRDPPRCRAWLRAIRNPRFDERTPASRYGGVRVCSLHFRPEDYEEDFRAKILNVAPRPALKSGAVPSLFPGRGLEIITLKVYCF</sequence>
<keyword evidence="10 13" id="KW-0539">Nucleus</keyword>
<keyword evidence="6 13" id="KW-0805">Transcription regulation</keyword>
<evidence type="ECO:0000259" key="14">
    <source>
        <dbReference type="PROSITE" id="PS50950"/>
    </source>
</evidence>
<dbReference type="InterPro" id="IPR006612">
    <property type="entry name" value="THAP_Znf"/>
</dbReference>
<evidence type="ECO:0000256" key="13">
    <source>
        <dbReference type="RuleBase" id="RU369073"/>
    </source>
</evidence>
<evidence type="ECO:0000256" key="2">
    <source>
        <dbReference type="ARBA" id="ARBA00006177"/>
    </source>
</evidence>
<evidence type="ECO:0000256" key="5">
    <source>
        <dbReference type="ARBA" id="ARBA00022833"/>
    </source>
</evidence>
<reference evidence="15" key="2">
    <citation type="submission" date="2025-09" db="UniProtKB">
        <authorList>
            <consortium name="Ensembl"/>
        </authorList>
    </citation>
    <scope>IDENTIFICATION</scope>
</reference>
<dbReference type="PROSITE" id="PS50950">
    <property type="entry name" value="ZF_THAP"/>
    <property type="match status" value="1"/>
</dbReference>
<dbReference type="GO" id="GO:0043565">
    <property type="term" value="F:sequence-specific DNA binding"/>
    <property type="evidence" value="ECO:0007669"/>
    <property type="project" value="UniProtKB-UniRule"/>
</dbReference>
<protein>
    <recommendedName>
        <fullName evidence="13">THAP domain-containing protein 1</fullName>
    </recommendedName>
</protein>
<comment type="subcellular location">
    <subcellularLocation>
        <location evidence="1 13">Nucleus</location>
        <location evidence="1 13">Nucleoplasm</location>
    </subcellularLocation>
</comment>
<evidence type="ECO:0000256" key="6">
    <source>
        <dbReference type="ARBA" id="ARBA00023015"/>
    </source>
</evidence>
<dbReference type="AlphaFoldDB" id="A0A8C2WZR5"/>
<dbReference type="Pfam" id="PF05485">
    <property type="entry name" value="THAP"/>
    <property type="match status" value="1"/>
</dbReference>
<proteinExistence type="inferred from homology"/>
<dbReference type="Proteomes" id="UP000694565">
    <property type="component" value="Unplaced"/>
</dbReference>
<evidence type="ECO:0000256" key="12">
    <source>
        <dbReference type="PROSITE-ProRule" id="PRU00309"/>
    </source>
</evidence>
<keyword evidence="4 12" id="KW-0863">Zinc-finger</keyword>
<dbReference type="GO" id="GO:0001935">
    <property type="term" value="P:endothelial cell proliferation"/>
    <property type="evidence" value="ECO:0007669"/>
    <property type="project" value="UniProtKB-UniRule"/>
</dbReference>
<dbReference type="GeneTree" id="ENSGT00940000177219"/>
<dbReference type="GO" id="GO:0005654">
    <property type="term" value="C:nucleoplasm"/>
    <property type="evidence" value="ECO:0007669"/>
    <property type="project" value="UniProtKB-SubCell"/>
</dbReference>
<dbReference type="SMART" id="SM00692">
    <property type="entry name" value="DM3"/>
    <property type="match status" value="1"/>
</dbReference>
<dbReference type="Ensembl" id="ENSCLMT00005011693.1">
    <property type="protein sequence ID" value="ENSCLMP00005010836.1"/>
    <property type="gene ID" value="ENSCLMG00005005937.1"/>
</dbReference>
<evidence type="ECO:0000256" key="9">
    <source>
        <dbReference type="ARBA" id="ARBA00023163"/>
    </source>
</evidence>
<dbReference type="InterPro" id="IPR026516">
    <property type="entry name" value="THAP1/10"/>
</dbReference>
<reference evidence="15" key="1">
    <citation type="submission" date="2025-08" db="UniProtKB">
        <authorList>
            <consortium name="Ensembl"/>
        </authorList>
    </citation>
    <scope>IDENTIFICATION</scope>
</reference>
<dbReference type="SMART" id="SM00980">
    <property type="entry name" value="THAP"/>
    <property type="match status" value="1"/>
</dbReference>
<dbReference type="PANTHER" id="PTHR46600">
    <property type="entry name" value="THAP DOMAIN-CONTAINING"/>
    <property type="match status" value="1"/>
</dbReference>
<evidence type="ECO:0000256" key="7">
    <source>
        <dbReference type="ARBA" id="ARBA00023054"/>
    </source>
</evidence>
<comment type="function">
    <text evidence="13">DNA-binding transcription regulator that regulates endothelial cell proliferation and G1/S cell-cycle progression. Specifically binds the 5'-[AT]NTNN[GT]GGCA[AGT]-3' core DNA sequence and acts by modulating expression of pRB-E2F cell-cycle target genes.</text>
</comment>
<organism evidence="15 16">
    <name type="scientific">Cyclopterus lumpus</name>
    <name type="common">Lumpsucker</name>
    <dbReference type="NCBI Taxonomy" id="8103"/>
    <lineage>
        <taxon>Eukaryota</taxon>
        <taxon>Metazoa</taxon>
        <taxon>Chordata</taxon>
        <taxon>Craniata</taxon>
        <taxon>Vertebrata</taxon>
        <taxon>Euteleostomi</taxon>
        <taxon>Actinopterygii</taxon>
        <taxon>Neopterygii</taxon>
        <taxon>Teleostei</taxon>
        <taxon>Neoteleostei</taxon>
        <taxon>Acanthomorphata</taxon>
        <taxon>Eupercaria</taxon>
        <taxon>Perciformes</taxon>
        <taxon>Cottioidei</taxon>
        <taxon>Cottales</taxon>
        <taxon>Cyclopteridae</taxon>
        <taxon>Cyclopterus</taxon>
    </lineage>
</organism>
<evidence type="ECO:0000256" key="10">
    <source>
        <dbReference type="ARBA" id="ARBA00023242"/>
    </source>
</evidence>
<evidence type="ECO:0000256" key="11">
    <source>
        <dbReference type="ARBA" id="ARBA00023306"/>
    </source>
</evidence>
<evidence type="ECO:0000256" key="8">
    <source>
        <dbReference type="ARBA" id="ARBA00023125"/>
    </source>
</evidence>
<evidence type="ECO:0000313" key="15">
    <source>
        <dbReference type="Ensembl" id="ENSCLMP00005010836.1"/>
    </source>
</evidence>
<keyword evidence="8 12" id="KW-0238">DNA-binding</keyword>
<dbReference type="PANTHER" id="PTHR46600:SF1">
    <property type="entry name" value="THAP DOMAIN-CONTAINING PROTEIN 1"/>
    <property type="match status" value="1"/>
</dbReference>
<dbReference type="GO" id="GO:0008270">
    <property type="term" value="F:zinc ion binding"/>
    <property type="evidence" value="ECO:0007669"/>
    <property type="project" value="UniProtKB-KW"/>
</dbReference>
<feature type="domain" description="THAP-type" evidence="14">
    <location>
        <begin position="1"/>
        <end position="96"/>
    </location>
</feature>
<keyword evidence="9 13" id="KW-0804">Transcription</keyword>
<keyword evidence="16" id="KW-1185">Reference proteome</keyword>
<evidence type="ECO:0000256" key="3">
    <source>
        <dbReference type="ARBA" id="ARBA00022723"/>
    </source>
</evidence>